<sequence length="484" mass="55437">MTSDKRQHLNPLSIIYFIFRHSWDTIFLIIIGSGPITRWSTSIGIPPLFGFSLLILLIILWHTVRYLCFTFEISDEMLTINTGVFVKKHTHIPYSRIQTVQHNQWFFLVPFHLEKLQIETAGHDESAPEAVLPLVNERVREAIEQKRTGGAPIQPNSPETPTEQLSTPEDQADYEINPHELNIFALTSLGVFPIIGALFAIYGKVQEAIPQKVIDSVTNEIVHQSAIILGVVGVLIVILSIAGSYLNIIQKFYKFRLKAQKDQLKTEQGLFQRNSVTIPTARIQALRIKQNVIRQWCHIATVQALAASSAGDDEKSNDLMILPVVKNDQVFSTLAPFVSWAPKKFSQLSGLPKRTYWYFMRNASLFSLIIILPCLYFFHIWGLLSLPALLIAILMGWYSAGNTGWKIMNDQLILQNGHYFTRSQYVIPHKNVQSFLFVQSIWMTHSKLAHIRVNVRHGNRNELIEIRYLPENKGKEIFNWLQIR</sequence>
<evidence type="ECO:0000256" key="2">
    <source>
        <dbReference type="SAM" id="Phobius"/>
    </source>
</evidence>
<dbReference type="InterPro" id="IPR005182">
    <property type="entry name" value="YdbS-like_PH"/>
</dbReference>
<accession>A0A0R1KU02</accession>
<dbReference type="PANTHER" id="PTHR34473:SF2">
    <property type="entry name" value="UPF0699 TRANSMEMBRANE PROTEIN YDBT"/>
    <property type="match status" value="1"/>
</dbReference>
<feature type="domain" description="YdbS-like PH" evidence="3">
    <location>
        <begin position="254"/>
        <end position="311"/>
    </location>
</feature>
<feature type="transmembrane region" description="Helical" evidence="2">
    <location>
        <begin position="12"/>
        <end position="36"/>
    </location>
</feature>
<evidence type="ECO:0000313" key="4">
    <source>
        <dbReference type="EMBL" id="KRK86971.1"/>
    </source>
</evidence>
<organism evidence="4 5">
    <name type="scientific">Lentilactobacillus sunkii DSM 19904</name>
    <dbReference type="NCBI Taxonomy" id="1423808"/>
    <lineage>
        <taxon>Bacteria</taxon>
        <taxon>Bacillati</taxon>
        <taxon>Bacillota</taxon>
        <taxon>Bacilli</taxon>
        <taxon>Lactobacillales</taxon>
        <taxon>Lactobacillaceae</taxon>
        <taxon>Lentilactobacillus</taxon>
    </lineage>
</organism>
<comment type="caution">
    <text evidence="4">The sequence shown here is derived from an EMBL/GenBank/DDBJ whole genome shotgun (WGS) entry which is preliminary data.</text>
</comment>
<dbReference type="InterPro" id="IPR014529">
    <property type="entry name" value="UCP026631"/>
</dbReference>
<feature type="transmembrane region" description="Helical" evidence="2">
    <location>
        <begin position="48"/>
        <end position="68"/>
    </location>
</feature>
<gene>
    <name evidence="4" type="ORF">FD17_GL001556</name>
</gene>
<proteinExistence type="predicted"/>
<feature type="transmembrane region" description="Helical" evidence="2">
    <location>
        <begin position="356"/>
        <end position="378"/>
    </location>
</feature>
<keyword evidence="2" id="KW-0812">Transmembrane</keyword>
<dbReference type="EMBL" id="AZEA01000029">
    <property type="protein sequence ID" value="KRK86971.1"/>
    <property type="molecule type" value="Genomic_DNA"/>
</dbReference>
<feature type="domain" description="YdbS-like PH" evidence="3">
    <location>
        <begin position="402"/>
        <end position="481"/>
    </location>
</feature>
<feature type="transmembrane region" description="Helical" evidence="2">
    <location>
        <begin position="222"/>
        <end position="248"/>
    </location>
</feature>
<evidence type="ECO:0000313" key="5">
    <source>
        <dbReference type="Proteomes" id="UP000051581"/>
    </source>
</evidence>
<reference evidence="4 5" key="1">
    <citation type="journal article" date="2015" name="Genome Announc.">
        <title>Expanding the biotechnology potential of lactobacilli through comparative genomics of 213 strains and associated genera.</title>
        <authorList>
            <person name="Sun Z."/>
            <person name="Harris H.M."/>
            <person name="McCann A."/>
            <person name="Guo C."/>
            <person name="Argimon S."/>
            <person name="Zhang W."/>
            <person name="Yang X."/>
            <person name="Jeffery I.B."/>
            <person name="Cooney J.C."/>
            <person name="Kagawa T.F."/>
            <person name="Liu W."/>
            <person name="Song Y."/>
            <person name="Salvetti E."/>
            <person name="Wrobel A."/>
            <person name="Rasinkangas P."/>
            <person name="Parkhill J."/>
            <person name="Rea M.C."/>
            <person name="O'Sullivan O."/>
            <person name="Ritari J."/>
            <person name="Douillard F.P."/>
            <person name="Paul Ross R."/>
            <person name="Yang R."/>
            <person name="Briner A.E."/>
            <person name="Felis G.E."/>
            <person name="de Vos W.M."/>
            <person name="Barrangou R."/>
            <person name="Klaenhammer T.R."/>
            <person name="Caufield P.W."/>
            <person name="Cui Y."/>
            <person name="Zhang H."/>
            <person name="O'Toole P.W."/>
        </authorList>
    </citation>
    <scope>NUCLEOTIDE SEQUENCE [LARGE SCALE GENOMIC DNA]</scope>
    <source>
        <strain evidence="4 5">DSM 19904</strain>
    </source>
</reference>
<protein>
    <recommendedName>
        <fullName evidence="3">YdbS-like PH domain-containing protein</fullName>
    </recommendedName>
</protein>
<feature type="domain" description="YdbS-like PH" evidence="3">
    <location>
        <begin position="66"/>
        <end position="142"/>
    </location>
</feature>
<dbReference type="AlphaFoldDB" id="A0A0R1KU02"/>
<dbReference type="Pfam" id="PF03703">
    <property type="entry name" value="bPH_2"/>
    <property type="match status" value="3"/>
</dbReference>
<evidence type="ECO:0000256" key="1">
    <source>
        <dbReference type="SAM" id="MobiDB-lite"/>
    </source>
</evidence>
<dbReference type="OrthoDB" id="2195155at2"/>
<dbReference type="PANTHER" id="PTHR34473">
    <property type="entry name" value="UPF0699 TRANSMEMBRANE PROTEIN YDBS"/>
    <property type="match status" value="1"/>
</dbReference>
<keyword evidence="2" id="KW-1133">Transmembrane helix</keyword>
<dbReference type="RefSeq" id="WP_057826350.1">
    <property type="nucleotide sequence ID" value="NZ_AZEA01000029.1"/>
</dbReference>
<keyword evidence="2" id="KW-0472">Membrane</keyword>
<dbReference type="PATRIC" id="fig|1423808.3.peg.1578"/>
<evidence type="ECO:0000259" key="3">
    <source>
        <dbReference type="Pfam" id="PF03703"/>
    </source>
</evidence>
<feature type="transmembrane region" description="Helical" evidence="2">
    <location>
        <begin position="181"/>
        <end position="202"/>
    </location>
</feature>
<keyword evidence="5" id="KW-1185">Reference proteome</keyword>
<dbReference type="Proteomes" id="UP000051581">
    <property type="component" value="Unassembled WGS sequence"/>
</dbReference>
<name>A0A0R1KU02_9LACO</name>
<feature type="compositionally biased region" description="Polar residues" evidence="1">
    <location>
        <begin position="154"/>
        <end position="166"/>
    </location>
</feature>
<dbReference type="PIRSF" id="PIRSF026631">
    <property type="entry name" value="UCP026631"/>
    <property type="match status" value="1"/>
</dbReference>
<feature type="region of interest" description="Disordered" evidence="1">
    <location>
        <begin position="146"/>
        <end position="166"/>
    </location>
</feature>